<dbReference type="Proteomes" id="UP000247696">
    <property type="component" value="Chromosome"/>
</dbReference>
<name>A0A2Z3Z164_9CORY</name>
<protein>
    <submittedName>
        <fullName evidence="2">Uncharacterized protein</fullName>
    </submittedName>
</protein>
<evidence type="ECO:0000313" key="2">
    <source>
        <dbReference type="EMBL" id="AWT27333.1"/>
    </source>
</evidence>
<feature type="compositionally biased region" description="Pro residues" evidence="1">
    <location>
        <begin position="30"/>
        <end position="44"/>
    </location>
</feature>
<accession>A0A2Z3Z164</accession>
<organism evidence="2 3">
    <name type="scientific">Corynebacterium provencense</name>
    <dbReference type="NCBI Taxonomy" id="1737425"/>
    <lineage>
        <taxon>Bacteria</taxon>
        <taxon>Bacillati</taxon>
        <taxon>Actinomycetota</taxon>
        <taxon>Actinomycetes</taxon>
        <taxon>Mycobacteriales</taxon>
        <taxon>Corynebacteriaceae</taxon>
        <taxon>Corynebacterium</taxon>
    </lineage>
</organism>
<dbReference type="KEGG" id="cpre:Csp1_25890"/>
<feature type="region of interest" description="Disordered" evidence="1">
    <location>
        <begin position="21"/>
        <end position="63"/>
    </location>
</feature>
<dbReference type="STRING" id="1737425.GCA_900049755_01073"/>
<gene>
    <name evidence="2" type="ORF">Csp1_25890</name>
</gene>
<reference evidence="3" key="1">
    <citation type="submission" date="2017-11" db="EMBL/GenBank/DDBJ databases">
        <title>Otitis media/interna in a cat caused by the recently described species Corynebacterium provencense.</title>
        <authorList>
            <person name="Kittl S."/>
            <person name="Brodard I."/>
            <person name="Rychener L."/>
            <person name="Jores J."/>
            <person name="Roosje P."/>
            <person name="Gobeli Brawand S."/>
        </authorList>
    </citation>
    <scope>NUCLEOTIDE SEQUENCE [LARGE SCALE GENOMIC DNA]</scope>
    <source>
        <strain evidence="3">17KM38</strain>
    </source>
</reference>
<sequence length="63" mass="6694">MSGPRTPRPPLHIPVKDAFLSVPLPDEPDIPPAPPGPGREPAPHPFSDSAGNAPILYLRLQTP</sequence>
<keyword evidence="3" id="KW-1185">Reference proteome</keyword>
<proteinExistence type="predicted"/>
<dbReference type="RefSeq" id="WP_066585071.1">
    <property type="nucleotide sequence ID" value="NZ_CABKVS010000001.1"/>
</dbReference>
<dbReference type="AlphaFoldDB" id="A0A2Z3Z164"/>
<dbReference type="EMBL" id="CP024988">
    <property type="protein sequence ID" value="AWT27333.1"/>
    <property type="molecule type" value="Genomic_DNA"/>
</dbReference>
<evidence type="ECO:0000256" key="1">
    <source>
        <dbReference type="SAM" id="MobiDB-lite"/>
    </source>
</evidence>
<evidence type="ECO:0000313" key="3">
    <source>
        <dbReference type="Proteomes" id="UP000247696"/>
    </source>
</evidence>